<feature type="compositionally biased region" description="Basic and acidic residues" evidence="8">
    <location>
        <begin position="32"/>
        <end position="41"/>
    </location>
</feature>
<evidence type="ECO:0000313" key="10">
    <source>
        <dbReference type="Proteomes" id="UP000283383"/>
    </source>
</evidence>
<comment type="subcellular location">
    <subcellularLocation>
        <location evidence="7">Golgi apparatus membrane</location>
        <topology evidence="7">Multi-pass membrane protein</topology>
    </subcellularLocation>
    <subcellularLocation>
        <location evidence="7">Cytoplasmic vesicle membrane</location>
        <topology evidence="7">Multi-pass membrane protein</topology>
    </subcellularLocation>
    <subcellularLocation>
        <location evidence="7">Endoplasmic reticulum membrane</location>
        <topology evidence="7">Multi-pass membrane protein</topology>
    </subcellularLocation>
</comment>
<dbReference type="Proteomes" id="UP000283383">
    <property type="component" value="Unassembled WGS sequence"/>
</dbReference>
<dbReference type="EMBL" id="MCBQ01018787">
    <property type="protein sequence ID" value="RKF57513.1"/>
    <property type="molecule type" value="Genomic_DNA"/>
</dbReference>
<proteinExistence type="inferred from homology"/>
<comment type="function">
    <text evidence="1 7">Involved in the import of GDP-mannose from the cytoplasm into the Golgi lumen.</text>
</comment>
<evidence type="ECO:0000256" key="1">
    <source>
        <dbReference type="ARBA" id="ARBA00003420"/>
    </source>
</evidence>
<dbReference type="STRING" id="62708.A0A420HJB2"/>
<accession>A0A420HJB2</accession>
<feature type="transmembrane region" description="Helical" evidence="7">
    <location>
        <begin position="204"/>
        <end position="226"/>
    </location>
</feature>
<feature type="transmembrane region" description="Helical" evidence="7">
    <location>
        <begin position="433"/>
        <end position="452"/>
    </location>
</feature>
<keyword evidence="6 7" id="KW-0472">Membrane</keyword>
<evidence type="ECO:0000256" key="6">
    <source>
        <dbReference type="ARBA" id="ARBA00023136"/>
    </source>
</evidence>
<keyword evidence="4 7" id="KW-0812">Transmembrane</keyword>
<evidence type="ECO:0000313" key="9">
    <source>
        <dbReference type="EMBL" id="RKF57513.1"/>
    </source>
</evidence>
<feature type="transmembrane region" description="Helical" evidence="7">
    <location>
        <begin position="80"/>
        <end position="101"/>
    </location>
</feature>
<evidence type="ECO:0000256" key="7">
    <source>
        <dbReference type="RuleBase" id="RU367097"/>
    </source>
</evidence>
<comment type="similarity">
    <text evidence="2 7">Belongs to the TPT transporter family. SLC35D subfamily.</text>
</comment>
<dbReference type="GO" id="GO:0000139">
    <property type="term" value="C:Golgi membrane"/>
    <property type="evidence" value="ECO:0007669"/>
    <property type="project" value="UniProtKB-SubCell"/>
</dbReference>
<feature type="transmembrane region" description="Helical" evidence="7">
    <location>
        <begin position="374"/>
        <end position="397"/>
    </location>
</feature>
<protein>
    <recommendedName>
        <fullName evidence="7">GDP-mannose transporter</fullName>
        <shortName evidence="7">GMT</shortName>
    </recommendedName>
</protein>
<dbReference type="InterPro" id="IPR050186">
    <property type="entry name" value="TPT_transporter"/>
</dbReference>
<dbReference type="AlphaFoldDB" id="A0A420HJB2"/>
<feature type="region of interest" description="Disordered" evidence="8">
    <location>
        <begin position="22"/>
        <end position="50"/>
    </location>
</feature>
<dbReference type="GO" id="GO:0030659">
    <property type="term" value="C:cytoplasmic vesicle membrane"/>
    <property type="evidence" value="ECO:0007669"/>
    <property type="project" value="UniProtKB-SubCell"/>
</dbReference>
<keyword evidence="5 7" id="KW-1133">Transmembrane helix</keyword>
<evidence type="ECO:0000256" key="4">
    <source>
        <dbReference type="ARBA" id="ARBA00022692"/>
    </source>
</evidence>
<organism evidence="9 10">
    <name type="scientific">Golovinomyces cichoracearum</name>
    <dbReference type="NCBI Taxonomy" id="62708"/>
    <lineage>
        <taxon>Eukaryota</taxon>
        <taxon>Fungi</taxon>
        <taxon>Dikarya</taxon>
        <taxon>Ascomycota</taxon>
        <taxon>Pezizomycotina</taxon>
        <taxon>Leotiomycetes</taxon>
        <taxon>Erysiphales</taxon>
        <taxon>Erysiphaceae</taxon>
        <taxon>Golovinomyces</taxon>
    </lineage>
</organism>
<keyword evidence="7" id="KW-0968">Cytoplasmic vesicle</keyword>
<reference evidence="9 10" key="1">
    <citation type="journal article" date="2018" name="BMC Genomics">
        <title>Comparative genome analyses reveal sequence features reflecting distinct modes of host-adaptation between dicot and monocot powdery mildew.</title>
        <authorList>
            <person name="Wu Y."/>
            <person name="Ma X."/>
            <person name="Pan Z."/>
            <person name="Kale S.D."/>
            <person name="Song Y."/>
            <person name="King H."/>
            <person name="Zhang Q."/>
            <person name="Presley C."/>
            <person name="Deng X."/>
            <person name="Wei C.I."/>
            <person name="Xiao S."/>
        </authorList>
    </citation>
    <scope>NUCLEOTIDE SEQUENCE [LARGE SCALE GENOMIC DNA]</scope>
    <source>
        <strain evidence="9">UMSG3</strain>
    </source>
</reference>
<gene>
    <name evidence="9" type="ORF">GcM3_187030</name>
</gene>
<feature type="transmembrane region" description="Helical" evidence="7">
    <location>
        <begin position="280"/>
        <end position="300"/>
    </location>
</feature>
<sequence>MLSNSQLSSNGLGVTMLPLVRLSRSPSPSPRRQSESNSRSETDDDDDWGTGVRTWKGHGWKSWIYEGGIGHFLFNTSTGWQFYIGLLILWLQGCQIGLILMNRIILWTGVYKFPYPLSTSLIELLITHFFVLLSANITRWFSPFLISCGLLGGIAPTRPLKVSSPAKFRNGPMLLGSFMSWIQKKDGGIAGGGLFEFDLEVAKMVLPCAFIFVSKVCLSNLSFAYAQIQVYFLARIAIVPISMLFTYFLAHTSYSVATISSALTATLTLLVAIFPANVRVTLESIVAGILSSIFVALYPIQIQRTYRALISLVITQGEYTNSSSSIRANDYSGTKEESRAYWRLLHYTSLLSILIFIPIVILSGEIKNIWRNCYILDVFFHWLMVLCGGLGSWAVFWSTIALTRATSPLTVAFLFIPRAVFLSPIMLGWHLSLHSWIGVVMCWASSLWFLIAKRREGKGFFRKDFISH</sequence>
<dbReference type="GO" id="GO:0005789">
    <property type="term" value="C:endoplasmic reticulum membrane"/>
    <property type="evidence" value="ECO:0007669"/>
    <property type="project" value="UniProtKB-SubCell"/>
</dbReference>
<feature type="transmembrane region" description="Helical" evidence="7">
    <location>
        <begin position="113"/>
        <end position="134"/>
    </location>
</feature>
<keyword evidence="10" id="KW-1185">Reference proteome</keyword>
<evidence type="ECO:0000256" key="2">
    <source>
        <dbReference type="ARBA" id="ARBA00010425"/>
    </source>
</evidence>
<evidence type="ECO:0000256" key="3">
    <source>
        <dbReference type="ARBA" id="ARBA00011182"/>
    </source>
</evidence>
<feature type="transmembrane region" description="Helical" evidence="7">
    <location>
        <begin position="256"/>
        <end position="274"/>
    </location>
</feature>
<feature type="transmembrane region" description="Helical" evidence="7">
    <location>
        <begin position="344"/>
        <end position="362"/>
    </location>
</feature>
<evidence type="ECO:0000256" key="8">
    <source>
        <dbReference type="SAM" id="MobiDB-lite"/>
    </source>
</evidence>
<comment type="caution">
    <text evidence="9">The sequence shown here is derived from an EMBL/GenBank/DDBJ whole genome shotgun (WGS) entry which is preliminary data.</text>
</comment>
<evidence type="ECO:0000256" key="5">
    <source>
        <dbReference type="ARBA" id="ARBA00022989"/>
    </source>
</evidence>
<dbReference type="PANTHER" id="PTHR11132">
    <property type="entry name" value="SOLUTE CARRIER FAMILY 35"/>
    <property type="match status" value="1"/>
</dbReference>
<keyword evidence="7" id="KW-0762">Sugar transport</keyword>
<keyword evidence="7" id="KW-0813">Transport</keyword>
<feature type="transmembrane region" description="Helical" evidence="7">
    <location>
        <begin position="232"/>
        <end position="249"/>
    </location>
</feature>
<keyword evidence="7" id="KW-0256">Endoplasmic reticulum</keyword>
<name>A0A420HJB2_9PEZI</name>
<keyword evidence="7" id="KW-0333">Golgi apparatus</keyword>
<comment type="subunit">
    <text evidence="3 7">Homooligomer.</text>
</comment>